<feature type="domain" description="Acetyl xylan esterase" evidence="1">
    <location>
        <begin position="276"/>
        <end position="323"/>
    </location>
</feature>
<proteinExistence type="predicted"/>
<dbReference type="AlphaFoldDB" id="A0A3D3RA66"/>
<evidence type="ECO:0000259" key="1">
    <source>
        <dbReference type="Pfam" id="PF05448"/>
    </source>
</evidence>
<comment type="caution">
    <text evidence="2">The sequence shown here is derived from an EMBL/GenBank/DDBJ whole genome shotgun (WGS) entry which is preliminary data.</text>
</comment>
<dbReference type="InterPro" id="IPR050261">
    <property type="entry name" value="FrsA_esterase"/>
</dbReference>
<gene>
    <name evidence="2" type="ORF">DIT97_21655</name>
</gene>
<dbReference type="InterPro" id="IPR008391">
    <property type="entry name" value="AXE1_dom"/>
</dbReference>
<dbReference type="PANTHER" id="PTHR22946:SF8">
    <property type="entry name" value="ACETYL XYLAN ESTERASE DOMAIN-CONTAINING PROTEIN"/>
    <property type="match status" value="1"/>
</dbReference>
<dbReference type="EMBL" id="DQAY01000132">
    <property type="protein sequence ID" value="HCO25496.1"/>
    <property type="molecule type" value="Genomic_DNA"/>
</dbReference>
<dbReference type="SUPFAM" id="SSF53474">
    <property type="entry name" value="alpha/beta-Hydrolases"/>
    <property type="match status" value="1"/>
</dbReference>
<dbReference type="PANTHER" id="PTHR22946">
    <property type="entry name" value="DIENELACTONE HYDROLASE DOMAIN-CONTAINING PROTEIN-RELATED"/>
    <property type="match status" value="1"/>
</dbReference>
<dbReference type="InterPro" id="IPR029058">
    <property type="entry name" value="AB_hydrolase_fold"/>
</dbReference>
<evidence type="ECO:0000313" key="2">
    <source>
        <dbReference type="EMBL" id="HCO25496.1"/>
    </source>
</evidence>
<protein>
    <submittedName>
        <fullName evidence="2">Acetylxylan esterase</fullName>
    </submittedName>
</protein>
<dbReference type="Pfam" id="PF05448">
    <property type="entry name" value="AXE1"/>
    <property type="match status" value="1"/>
</dbReference>
<sequence>MIFNLDSSWNDLSDRINEESGATMIQNDDQFSMDRRTALQNIGLALLSAGIVSSPTELANVFAAEEDPAFKDSRLGALKDLNGYFPFTPADSPEDWEKRAEYVRRQIQVAAGVWPEPENTKIKATVHGKVDRDEYTVEKVFFESSPGLYVTGNLYRPKGKSGPFPMVLSPHGHFAEGRFYDRGAQKVQADIKAGAEKYEVGGRYPLQARCVELARMGCMIFHYDMLGYADGFCLSYDLIHRFAKQRPEMSSEKNWGLFSAQSELRLISALGLQTLNSIRALDWVCSLSEVDQKRIGITGASGGGTQTFILAAIDQRITAAFPAVMVSTAMQGGCTCENATYLRVGTGNIEFAALLAPRPLGMTAADDWTKEIESKGLPELKQHFKMLGVPENVSGKYYPFPHNYNYVSRAMMYEFFNQHFQLGMSSPIVEEDFKPLSREELSVWNKTYPAPPGDEQSEIKILHTLAKNNAEQIKRLTPHDQTSLEEYRRVVGGAIEVMIGRSLPDKEDLEPENLSEESKSGYRQYHTLIKNRRHGEVTPTLFFLPDQWNQKVVIWLDDQGKAGLLKADGSLKTPIQRLVDSGTAVAGIDVLYQGEFNQLQAAPTEMPVVKNPREFAGYTLGYNHPIVSKQVHDILNVLSFSKYHDSQPKSISLAGFGFSGVLAATACAHSSDVVEKLAVDTGGFHFAEITNIRDLRLWPGAVKYGDVEGVLSLCQPASLWLAGNSSSIPELIQATYNAAGQLHQVTLYDDKGNRQAAAVKWLLQ</sequence>
<reference evidence="2 3" key="1">
    <citation type="journal article" date="2018" name="Nat. Biotechnol.">
        <title>A standardized bacterial taxonomy based on genome phylogeny substantially revises the tree of life.</title>
        <authorList>
            <person name="Parks D.H."/>
            <person name="Chuvochina M."/>
            <person name="Waite D.W."/>
            <person name="Rinke C."/>
            <person name="Skarshewski A."/>
            <person name="Chaumeil P.A."/>
            <person name="Hugenholtz P."/>
        </authorList>
    </citation>
    <scope>NUCLEOTIDE SEQUENCE [LARGE SCALE GENOMIC DNA]</scope>
    <source>
        <strain evidence="2">UBA9375</strain>
    </source>
</reference>
<evidence type="ECO:0000313" key="3">
    <source>
        <dbReference type="Proteomes" id="UP000263642"/>
    </source>
</evidence>
<name>A0A3D3RA66_9PLAN</name>
<dbReference type="Gene3D" id="3.40.50.1820">
    <property type="entry name" value="alpha/beta hydrolase"/>
    <property type="match status" value="2"/>
</dbReference>
<dbReference type="Proteomes" id="UP000263642">
    <property type="component" value="Unassembled WGS sequence"/>
</dbReference>
<organism evidence="2 3">
    <name type="scientific">Gimesia maris</name>
    <dbReference type="NCBI Taxonomy" id="122"/>
    <lineage>
        <taxon>Bacteria</taxon>
        <taxon>Pseudomonadati</taxon>
        <taxon>Planctomycetota</taxon>
        <taxon>Planctomycetia</taxon>
        <taxon>Planctomycetales</taxon>
        <taxon>Planctomycetaceae</taxon>
        <taxon>Gimesia</taxon>
    </lineage>
</organism>
<accession>A0A3D3RA66</accession>